<keyword evidence="3" id="KW-1185">Reference proteome</keyword>
<dbReference type="InterPro" id="IPR021338">
    <property type="entry name" value="DUF2953"/>
</dbReference>
<sequence length="232" mass="26428">MTEDRVAMIWLGLIAGILVAGMLLFAFSDMLLKVRFSHTEGDDHITLDVKGLYGLMRFRYVVPVMYWAENGLSLKTELVNRNSGKGLRGDDNITITRDKVEEFFQRTKQLLAYTARLLEWTKGVLARTVCTEISWVTRVGLGDAADTAVTTGIVWGLKTSLLGFLFRYIRLEAKPVLSVQPQFNRMQFSTEGMFVLEIKAVYALYAVFVLLYRILRVKGGLKTWRKLLFKPS</sequence>
<dbReference type="EMBL" id="VDCQ01000005">
    <property type="protein sequence ID" value="TNJ67396.1"/>
    <property type="molecule type" value="Genomic_DNA"/>
</dbReference>
<keyword evidence="1" id="KW-0472">Membrane</keyword>
<organism evidence="2 3">
    <name type="scientific">Paenibacillus hemerocallicola</name>
    <dbReference type="NCBI Taxonomy" id="1172614"/>
    <lineage>
        <taxon>Bacteria</taxon>
        <taxon>Bacillati</taxon>
        <taxon>Bacillota</taxon>
        <taxon>Bacilli</taxon>
        <taxon>Bacillales</taxon>
        <taxon>Paenibacillaceae</taxon>
        <taxon>Paenibacillus</taxon>
    </lineage>
</organism>
<dbReference type="Proteomes" id="UP000307943">
    <property type="component" value="Unassembled WGS sequence"/>
</dbReference>
<dbReference type="AlphaFoldDB" id="A0A5C4TFH6"/>
<reference evidence="2 3" key="1">
    <citation type="submission" date="2019-05" db="EMBL/GenBank/DDBJ databases">
        <title>We sequenced the genome of Paenibacillus hemerocallicola KCTC 33185 for further insight into its adaptation and study the phylogeny of Paenibacillus.</title>
        <authorList>
            <person name="Narsing Rao M.P."/>
        </authorList>
    </citation>
    <scope>NUCLEOTIDE SEQUENCE [LARGE SCALE GENOMIC DNA]</scope>
    <source>
        <strain evidence="2 3">KCTC 33185</strain>
    </source>
</reference>
<keyword evidence="1" id="KW-0812">Transmembrane</keyword>
<protein>
    <submittedName>
        <fullName evidence="2">DUF2953 domain-containing protein</fullName>
    </submittedName>
</protein>
<comment type="caution">
    <text evidence="2">The sequence shown here is derived from an EMBL/GenBank/DDBJ whole genome shotgun (WGS) entry which is preliminary data.</text>
</comment>
<feature type="transmembrane region" description="Helical" evidence="1">
    <location>
        <begin position="194"/>
        <end position="215"/>
    </location>
</feature>
<accession>A0A5C4TFH6</accession>
<dbReference type="OrthoDB" id="1683589at2"/>
<evidence type="ECO:0000313" key="3">
    <source>
        <dbReference type="Proteomes" id="UP000307943"/>
    </source>
</evidence>
<feature type="transmembrane region" description="Helical" evidence="1">
    <location>
        <begin position="6"/>
        <end position="27"/>
    </location>
</feature>
<name>A0A5C4TFH6_9BACL</name>
<keyword evidence="1" id="KW-1133">Transmembrane helix</keyword>
<evidence type="ECO:0000256" key="1">
    <source>
        <dbReference type="SAM" id="Phobius"/>
    </source>
</evidence>
<gene>
    <name evidence="2" type="ORF">FE784_05425</name>
</gene>
<evidence type="ECO:0000313" key="2">
    <source>
        <dbReference type="EMBL" id="TNJ67396.1"/>
    </source>
</evidence>
<dbReference type="Pfam" id="PF11167">
    <property type="entry name" value="DUF2953"/>
    <property type="match status" value="1"/>
</dbReference>
<proteinExistence type="predicted"/>